<dbReference type="SMART" id="SM00710">
    <property type="entry name" value="PbH1"/>
    <property type="match status" value="7"/>
</dbReference>
<gene>
    <name evidence="10" type="ORF">ADUPG1_006743</name>
</gene>
<feature type="non-terminal residue" evidence="10">
    <location>
        <position position="1601"/>
    </location>
</feature>
<dbReference type="InterPro" id="IPR003368">
    <property type="entry name" value="POMP_repeat"/>
</dbReference>
<dbReference type="PROSITE" id="PS00022">
    <property type="entry name" value="EGF_1"/>
    <property type="match status" value="1"/>
</dbReference>
<dbReference type="EMBL" id="BQXS01010022">
    <property type="protein sequence ID" value="GKT32643.1"/>
    <property type="molecule type" value="Genomic_DNA"/>
</dbReference>
<organism evidence="10 11">
    <name type="scientific">Aduncisulcus paluster</name>
    <dbReference type="NCBI Taxonomy" id="2918883"/>
    <lineage>
        <taxon>Eukaryota</taxon>
        <taxon>Metamonada</taxon>
        <taxon>Carpediemonas-like organisms</taxon>
        <taxon>Aduncisulcus</taxon>
    </lineage>
</organism>
<feature type="non-terminal residue" evidence="10">
    <location>
        <position position="1"/>
    </location>
</feature>
<dbReference type="InterPro" id="IPR000742">
    <property type="entry name" value="EGF"/>
</dbReference>
<comment type="caution">
    <text evidence="10">The sequence shown here is derived from an EMBL/GenBank/DDBJ whole genome shotgun (WGS) entry which is preliminary data.</text>
</comment>
<comment type="subcellular location">
    <subcellularLocation>
        <location evidence="1">Cell envelope</location>
    </subcellularLocation>
    <subcellularLocation>
        <location evidence="2">Cell outer membrane</location>
    </subcellularLocation>
    <subcellularLocation>
        <location evidence="3">Secreted</location>
    </subcellularLocation>
</comment>
<evidence type="ECO:0000313" key="11">
    <source>
        <dbReference type="Proteomes" id="UP001057375"/>
    </source>
</evidence>
<keyword evidence="5" id="KW-0732">Signal</keyword>
<evidence type="ECO:0000259" key="9">
    <source>
        <dbReference type="PROSITE" id="PS01186"/>
    </source>
</evidence>
<evidence type="ECO:0000256" key="7">
    <source>
        <dbReference type="ARBA" id="ARBA00023237"/>
    </source>
</evidence>
<keyword evidence="4" id="KW-0964">Secreted</keyword>
<evidence type="ECO:0000256" key="3">
    <source>
        <dbReference type="ARBA" id="ARBA00004613"/>
    </source>
</evidence>
<evidence type="ECO:0000256" key="5">
    <source>
        <dbReference type="ARBA" id="ARBA00022729"/>
    </source>
</evidence>
<dbReference type="NCBIfam" id="TIGR01376">
    <property type="entry name" value="POMP_repeat"/>
    <property type="match status" value="3"/>
</dbReference>
<dbReference type="PROSITE" id="PS01186">
    <property type="entry name" value="EGF_2"/>
    <property type="match status" value="1"/>
</dbReference>
<dbReference type="InterPro" id="IPR006626">
    <property type="entry name" value="PbH1"/>
</dbReference>
<keyword evidence="7" id="KW-0998">Cell outer membrane</keyword>
<proteinExistence type="predicted"/>
<reference evidence="10" key="1">
    <citation type="submission" date="2022-03" db="EMBL/GenBank/DDBJ databases">
        <title>Draft genome sequence of Aduncisulcus paluster, a free-living microaerophilic Fornicata.</title>
        <authorList>
            <person name="Yuyama I."/>
            <person name="Kume K."/>
            <person name="Tamura T."/>
            <person name="Inagaki Y."/>
            <person name="Hashimoto T."/>
        </authorList>
    </citation>
    <scope>NUCLEOTIDE SEQUENCE</scope>
    <source>
        <strain evidence="10">NY0171</strain>
    </source>
</reference>
<sequence>AFEVIAGQFDHNSAGGKGGDFHFTLTMSLLMNPDYMILDAEFSGSSAGSDGGSIYLTVPFVNISGCSFTNCSSGGSGGAVYLTKPKGVFSSSYTQLDLSGTEFKNCSAVQYAGGLYTEYLIVDLQTAASPCTFNQCTCGAGGCGMMAEDIELASWVGEITQDVLYEFNSCGLSSTPAYTAASAFYLQTDELLLYSDIDIFLSLLAFNNCASPLALIGTAECTSSQHEVIHNYSVKCIDNDVWDCTNGGEDLMHVLDSDGDCVCKPGNNDDCTAPLDDYMREAIVPLNAGSKHNKNANFGAGIVSTDNMVGVIQEGTLNFYAIVKDIDNVTLEYIVQDDITTASNGSTRLASARDWIVAADSSSIYAYTMNDSRIVLEETWFTLSNASLVSFGVDPCTSYTTVAAQYSDDDDTTYLFMGRLSEDGSEIVYGQGYGDSSYPGITCSGLYCFAYGNTYKNDPAASGFMFDEVSGEPVFIGGDWDIARPDDATTSFASSMAMCNNVVFIADPEKETLYIYKLQEVVDDIPTPVLVSTQQFIDTNYYGLDIKCMDNIFMVSAQYVDTNAVSDENSEHFYTHIDVWDCIDVDATSASLSCFIDTTLTDPTGDSYDHLFGYPDATKHDGEYPMPWFDATYLDNVADASDLVLMVGSPGVGFTTNEGTVYSFGNLLDTCFDVYVDSDGDDDNACISADTPCKTISGALSYVKTISEMSSSIKNHPCFNVNISDNASNSFGSDFVIDVEYSEFYPYLSSISLICSTDSCIVTMDGSISVDDSIEFSIDMDGLYFVSSNGTDASNVDYLLSGASLSVTMTNCLFQNIQDIGISNSKTLFIDSVDISQYTYSNSLFVTSETANAVLLNLISVRVNDGSYYSIFDTPNLAVEQVSVQNSYARLWTGKNGSTDKCAISDSTFNGISCNDATVISCASCALSFMNNTVSSSDQISIKIPAIQITQAIPSSITISGSSFSDISVPTRGGAIIMYITTEGSLDMTNNVFSKNTAGVSGGAIYLSTSVAVDIDMSGSSFTECMSGDATTQDGVGGGAVMIDASNVTDGNVSFSMLGGQFTGNAGKSLSSNGGALMLLNVAEISLGNIYFIGNYVSLNGGGIYATGISTVNIASCTFIESGSGVNGGDVYVEGADGVDNTTLSFINNSSARSMSGNGGAIYGKIDNLNVYGSKFDSNSAAVNIGEVGGDGGAILVTPKSDDGEVFVRIASNTFSYTTCNGRGGSVCILGTGRMDLSAVKNSNTSNHITAFYGAVMFIESISADQSFTGSGSAWLVLDATAMETGTVIVSGNGDGSQEFVEYFSHYTSIEEVTCNKAPYVAGYTTCDDGNSLFAIGDELICVDSNLKDCESQTVGNWLYDENSNCVCALGWTGSNCDEPMYDSVVNTFVAPPTKSDGFASTVSSFHTVTATMNSNNSVFVYEKTLNDDETETLSEYLAFVIEPSYPGRTDTDVVLKDVAVSGNFVAVCIKGGMVIYSVGTDVATSTYYGDGESQCVAVSAGGDGKDDGTYNFLNSYFSAILLQNDGSYSMYTERLGHNTWYKDDPVTVDGFELFDVSTMAYSYSSNATLTLVDRDSSFSTNISYEPTDLAVCGDITYTVL</sequence>
<keyword evidence="11" id="KW-1185">Reference proteome</keyword>
<evidence type="ECO:0000256" key="6">
    <source>
        <dbReference type="ARBA" id="ARBA00023136"/>
    </source>
</evidence>
<accession>A0ABQ5KJF6</accession>
<evidence type="ECO:0000313" key="10">
    <source>
        <dbReference type="EMBL" id="GKT32643.1"/>
    </source>
</evidence>
<protein>
    <recommendedName>
        <fullName evidence="8 9">EGF-like domain-containing protein</fullName>
    </recommendedName>
</protein>
<evidence type="ECO:0000256" key="2">
    <source>
        <dbReference type="ARBA" id="ARBA00004442"/>
    </source>
</evidence>
<evidence type="ECO:0000256" key="4">
    <source>
        <dbReference type="ARBA" id="ARBA00022525"/>
    </source>
</evidence>
<evidence type="ECO:0000259" key="8">
    <source>
        <dbReference type="PROSITE" id="PS00022"/>
    </source>
</evidence>
<name>A0ABQ5KJF6_9EUKA</name>
<dbReference type="Proteomes" id="UP001057375">
    <property type="component" value="Unassembled WGS sequence"/>
</dbReference>
<evidence type="ECO:0000256" key="1">
    <source>
        <dbReference type="ARBA" id="ARBA00004196"/>
    </source>
</evidence>
<feature type="domain" description="EGF-like" evidence="8 9">
    <location>
        <begin position="1366"/>
        <end position="1377"/>
    </location>
</feature>
<keyword evidence="6" id="KW-0472">Membrane</keyword>